<accession>A0AA88VVH7</accession>
<dbReference type="AlphaFoldDB" id="A0AA88VVH7"/>
<dbReference type="InterPro" id="IPR006869">
    <property type="entry name" value="DUF547"/>
</dbReference>
<dbReference type="PANTHER" id="PTHR46361">
    <property type="entry name" value="ELECTRON CARRIER/ PROTEIN DISULFIDE OXIDOREDUCTASE"/>
    <property type="match status" value="1"/>
</dbReference>
<organism evidence="2 3">
    <name type="scientific">Escallonia herrerae</name>
    <dbReference type="NCBI Taxonomy" id="1293975"/>
    <lineage>
        <taxon>Eukaryota</taxon>
        <taxon>Viridiplantae</taxon>
        <taxon>Streptophyta</taxon>
        <taxon>Embryophyta</taxon>
        <taxon>Tracheophyta</taxon>
        <taxon>Spermatophyta</taxon>
        <taxon>Magnoliopsida</taxon>
        <taxon>eudicotyledons</taxon>
        <taxon>Gunneridae</taxon>
        <taxon>Pentapetalae</taxon>
        <taxon>asterids</taxon>
        <taxon>campanulids</taxon>
        <taxon>Escalloniales</taxon>
        <taxon>Escalloniaceae</taxon>
        <taxon>Escallonia</taxon>
    </lineage>
</organism>
<keyword evidence="3" id="KW-1185">Reference proteome</keyword>
<proteinExistence type="predicted"/>
<protein>
    <recommendedName>
        <fullName evidence="1">DUF547 domain-containing protein</fullName>
    </recommendedName>
</protein>
<dbReference type="Pfam" id="PF04784">
    <property type="entry name" value="DUF547"/>
    <property type="match status" value="1"/>
</dbReference>
<dbReference type="EMBL" id="JAVXUP010001178">
    <property type="protein sequence ID" value="KAK3014949.1"/>
    <property type="molecule type" value="Genomic_DNA"/>
</dbReference>
<dbReference type="PANTHER" id="PTHR46361:SF1">
    <property type="entry name" value="F26K24.21 PROTEIN"/>
    <property type="match status" value="1"/>
</dbReference>
<comment type="caution">
    <text evidence="2">The sequence shown here is derived from an EMBL/GenBank/DDBJ whole genome shotgun (WGS) entry which is preliminary data.</text>
</comment>
<feature type="domain" description="DUF547" evidence="1">
    <location>
        <begin position="21"/>
        <end position="146"/>
    </location>
</feature>
<evidence type="ECO:0000313" key="2">
    <source>
        <dbReference type="EMBL" id="KAK3014949.1"/>
    </source>
</evidence>
<reference evidence="2" key="1">
    <citation type="submission" date="2022-12" db="EMBL/GenBank/DDBJ databases">
        <title>Draft genome assemblies for two species of Escallonia (Escalloniales).</title>
        <authorList>
            <person name="Chanderbali A."/>
            <person name="Dervinis C."/>
            <person name="Anghel I."/>
            <person name="Soltis D."/>
            <person name="Soltis P."/>
            <person name="Zapata F."/>
        </authorList>
    </citation>
    <scope>NUCLEOTIDE SEQUENCE</scope>
    <source>
        <strain evidence="2">UCBG64.0493</strain>
        <tissue evidence="2">Leaf</tissue>
    </source>
</reference>
<dbReference type="Proteomes" id="UP001188597">
    <property type="component" value="Unassembled WGS sequence"/>
</dbReference>
<name>A0AA88VVH7_9ASTE</name>
<sequence length="331" mass="37929">MAHLRYITLVQDLHRVNIFVLSANEKLAFFLNLYNAVVIHAVIIVGHPGGGVIDRRSFYSDFLYVIGGHPYSLATIKNGILRSNRRAPYSLVKPFGTGDKRLELTFSKVNPLIHFGLCNGTRSSPTVRFFSPQGVESELRYAAREFFRKDGMEVDLAKRTVYLTRIIKWYNVDFGQDKEILQWLINFLDASKAVDMECMLAEGPWNIQRALHVLIRVFTYEPLLAGVYVPAVKDIVNWVWAFDEKMFRICYSCRVIGHVKRGCSLSIAQGRQQVEVVMGCYSQFENNRICFQAHGALFSRLLRASANSNWNRTVFTTTGRSKLRLRSEISR</sequence>
<evidence type="ECO:0000313" key="3">
    <source>
        <dbReference type="Proteomes" id="UP001188597"/>
    </source>
</evidence>
<gene>
    <name evidence="2" type="ORF">RJ639_009161</name>
</gene>
<evidence type="ECO:0000259" key="1">
    <source>
        <dbReference type="Pfam" id="PF04784"/>
    </source>
</evidence>